<feature type="transmembrane region" description="Helical" evidence="8">
    <location>
        <begin position="306"/>
        <end position="325"/>
    </location>
</feature>
<comment type="similarity">
    <text evidence="2">Belongs to the amino acid-polyamine-organocation (APC) superfamily. Spore germination protein (SGP) (TC 2.A.3.9) family.</text>
</comment>
<evidence type="ECO:0000256" key="1">
    <source>
        <dbReference type="ARBA" id="ARBA00004141"/>
    </source>
</evidence>
<dbReference type="Pfam" id="PF03845">
    <property type="entry name" value="Spore_permease"/>
    <property type="match status" value="1"/>
</dbReference>
<feature type="transmembrane region" description="Helical" evidence="8">
    <location>
        <begin position="87"/>
        <end position="108"/>
    </location>
</feature>
<comment type="caution">
    <text evidence="9">The sequence shown here is derived from an EMBL/GenBank/DDBJ whole genome shotgun (WGS) entry which is preliminary data.</text>
</comment>
<dbReference type="RefSeq" id="WP_053431394.1">
    <property type="nucleotide sequence ID" value="NZ_CP040441.1"/>
</dbReference>
<keyword evidence="7 8" id="KW-0472">Membrane</keyword>
<evidence type="ECO:0000256" key="6">
    <source>
        <dbReference type="ARBA" id="ARBA00022989"/>
    </source>
</evidence>
<feature type="transmembrane region" description="Helical" evidence="8">
    <location>
        <begin position="120"/>
        <end position="137"/>
    </location>
</feature>
<comment type="subcellular location">
    <subcellularLocation>
        <location evidence="1">Membrane</location>
        <topology evidence="1">Multi-pass membrane protein</topology>
    </subcellularLocation>
</comment>
<feature type="transmembrane region" description="Helical" evidence="8">
    <location>
        <begin position="9"/>
        <end position="32"/>
    </location>
</feature>
<feature type="transmembrane region" description="Helical" evidence="8">
    <location>
        <begin position="270"/>
        <end position="294"/>
    </location>
</feature>
<dbReference type="NCBIfam" id="TIGR00912">
    <property type="entry name" value="2A0309"/>
    <property type="match status" value="1"/>
</dbReference>
<evidence type="ECO:0000256" key="7">
    <source>
        <dbReference type="ARBA" id="ARBA00023136"/>
    </source>
</evidence>
<feature type="transmembrane region" description="Helical" evidence="8">
    <location>
        <begin position="221"/>
        <end position="241"/>
    </location>
</feature>
<evidence type="ECO:0000256" key="4">
    <source>
        <dbReference type="ARBA" id="ARBA00022544"/>
    </source>
</evidence>
<keyword evidence="6 8" id="KW-1133">Transmembrane helix</keyword>
<keyword evidence="4" id="KW-0309">Germination</keyword>
<accession>A0A0M0KKP6</accession>
<organism evidence="9">
    <name type="scientific">Halalkalibacterium halodurans</name>
    <name type="common">Bacillus halodurans</name>
    <dbReference type="NCBI Taxonomy" id="86665"/>
    <lineage>
        <taxon>Bacteria</taxon>
        <taxon>Bacillati</taxon>
        <taxon>Bacillota</taxon>
        <taxon>Bacilli</taxon>
        <taxon>Bacillales</taxon>
        <taxon>Bacillaceae</taxon>
        <taxon>Halalkalibacterium (ex Joshi et al. 2022)</taxon>
    </lineage>
</organism>
<feature type="transmembrane region" description="Helical" evidence="8">
    <location>
        <begin position="44"/>
        <end position="66"/>
    </location>
</feature>
<feature type="transmembrane region" description="Helical" evidence="8">
    <location>
        <begin position="144"/>
        <end position="172"/>
    </location>
</feature>
<evidence type="ECO:0000256" key="2">
    <source>
        <dbReference type="ARBA" id="ARBA00007998"/>
    </source>
</evidence>
<evidence type="ECO:0000256" key="5">
    <source>
        <dbReference type="ARBA" id="ARBA00022692"/>
    </source>
</evidence>
<keyword evidence="5 8" id="KW-0812">Transmembrane</keyword>
<dbReference type="PANTHER" id="PTHR34975:SF2">
    <property type="entry name" value="SPORE GERMINATION PROTEIN A2"/>
    <property type="match status" value="1"/>
</dbReference>
<name>A0A0M0KKP6_ALKHA</name>
<gene>
    <name evidence="9" type="ORF">AMD02_11490</name>
</gene>
<evidence type="ECO:0000256" key="3">
    <source>
        <dbReference type="ARBA" id="ARBA00022448"/>
    </source>
</evidence>
<dbReference type="PANTHER" id="PTHR34975">
    <property type="entry name" value="SPORE GERMINATION PROTEIN A2"/>
    <property type="match status" value="1"/>
</dbReference>
<keyword evidence="3" id="KW-0813">Transport</keyword>
<evidence type="ECO:0000256" key="8">
    <source>
        <dbReference type="SAM" id="Phobius"/>
    </source>
</evidence>
<evidence type="ECO:0000313" key="9">
    <source>
        <dbReference type="EMBL" id="KOO39399.1"/>
    </source>
</evidence>
<dbReference type="GeneID" id="87597219"/>
<sequence length="370" mass="41588">MGHQVKEPFLVSTGMTFFLVHGMQVGIGALSFQRAIVKISGYDGWISIIIAGIVVQIIIALMYALLNRANGDLISVHKDIFGKWLGGVFSVIFGVYLLLLAVVILRIYIQIVQAWVFHDLPTWIITLILAWIFYLLISGGFRKVVGICFLGVIVPAPLFTILLMPLEFGHFINMLPIWKHTLSELIAGAKEASLSYLGFEILLLCYPFIKQREKSHKWAQLGGLMTIFAYTSLMVISLAFYSEEQLHRTIWATLTLFKVVEFPFIERFEYIGISLWLLLISPNIALTVWGASRIGKRVLGINQRTVLVFVIAALALITMFLQTSQEIETLALWVSEFGFYFVGVYVPLLVMVYLAVSHLRSGADEKTTTG</sequence>
<protein>
    <submittedName>
        <fullName evidence="9">Spore gernimation protein GerB</fullName>
    </submittedName>
</protein>
<feature type="transmembrane region" description="Helical" evidence="8">
    <location>
        <begin position="337"/>
        <end position="356"/>
    </location>
</feature>
<dbReference type="AlphaFoldDB" id="A0A0M0KKP6"/>
<dbReference type="GO" id="GO:0009847">
    <property type="term" value="P:spore germination"/>
    <property type="evidence" value="ECO:0007669"/>
    <property type="project" value="InterPro"/>
</dbReference>
<dbReference type="GO" id="GO:0016020">
    <property type="term" value="C:membrane"/>
    <property type="evidence" value="ECO:0007669"/>
    <property type="project" value="UniProtKB-SubCell"/>
</dbReference>
<reference evidence="9" key="1">
    <citation type="submission" date="2015-08" db="EMBL/GenBank/DDBJ databases">
        <title>Complete DNA Sequence of Pseudomonas syringae pv. actinidiae, the Causal Agent of Kiwifruit Canker Disease.</title>
        <authorList>
            <person name="Rikkerink E.H.A."/>
            <person name="Fineran P.C."/>
        </authorList>
    </citation>
    <scope>NUCLEOTIDE SEQUENCE</scope>
    <source>
        <strain evidence="9">DSM 13666</strain>
    </source>
</reference>
<proteinExistence type="inferred from homology"/>
<dbReference type="PATRIC" id="fig|136160.3.peg.2709"/>
<dbReference type="InterPro" id="IPR004761">
    <property type="entry name" value="Spore_GerAB"/>
</dbReference>
<dbReference type="EMBL" id="LILD01000001">
    <property type="protein sequence ID" value="KOO39399.1"/>
    <property type="molecule type" value="Genomic_DNA"/>
</dbReference>